<name>A0ABZ1F9B2_9ACTN</name>
<accession>A0ABZ1F9B2</accession>
<dbReference type="RefSeq" id="WP_326615829.1">
    <property type="nucleotide sequence ID" value="NZ_CP109106.1"/>
</dbReference>
<proteinExistence type="predicted"/>
<gene>
    <name evidence="1" type="ORF">OG863_01175</name>
</gene>
<reference evidence="1 2" key="1">
    <citation type="submission" date="2022-10" db="EMBL/GenBank/DDBJ databases">
        <title>The complete genomes of actinobacterial strains from the NBC collection.</title>
        <authorList>
            <person name="Joergensen T.S."/>
            <person name="Alvarez Arevalo M."/>
            <person name="Sterndorff E.B."/>
            <person name="Faurdal D."/>
            <person name="Vuksanovic O."/>
            <person name="Mourched A.-S."/>
            <person name="Charusanti P."/>
            <person name="Shaw S."/>
            <person name="Blin K."/>
            <person name="Weber T."/>
        </authorList>
    </citation>
    <scope>NUCLEOTIDE SEQUENCE [LARGE SCALE GENOMIC DNA]</scope>
    <source>
        <strain evidence="1 2">NBC 01774</strain>
    </source>
</reference>
<dbReference type="EMBL" id="CP109106">
    <property type="protein sequence ID" value="WSB66694.1"/>
    <property type="molecule type" value="Genomic_DNA"/>
</dbReference>
<protein>
    <submittedName>
        <fullName evidence="1">Uncharacterized protein</fullName>
    </submittedName>
</protein>
<keyword evidence="2" id="KW-1185">Reference proteome</keyword>
<evidence type="ECO:0000313" key="2">
    <source>
        <dbReference type="Proteomes" id="UP001344251"/>
    </source>
</evidence>
<organism evidence="1 2">
    <name type="scientific">Streptomyces decoyicus</name>
    <dbReference type="NCBI Taxonomy" id="249567"/>
    <lineage>
        <taxon>Bacteria</taxon>
        <taxon>Bacillati</taxon>
        <taxon>Actinomycetota</taxon>
        <taxon>Actinomycetes</taxon>
        <taxon>Kitasatosporales</taxon>
        <taxon>Streptomycetaceae</taxon>
        <taxon>Streptomyces</taxon>
    </lineage>
</organism>
<sequence length="52" mass="5641">MADVLTIELVRHSVAEEVYLYPAVGDHLEEGDALAGSKTLPVSSNCWPTSRL</sequence>
<evidence type="ECO:0000313" key="1">
    <source>
        <dbReference type="EMBL" id="WSB66694.1"/>
    </source>
</evidence>
<dbReference type="Proteomes" id="UP001344251">
    <property type="component" value="Chromosome"/>
</dbReference>